<organism evidence="1 2">
    <name type="scientific">Camellia lanceoleosa</name>
    <dbReference type="NCBI Taxonomy" id="1840588"/>
    <lineage>
        <taxon>Eukaryota</taxon>
        <taxon>Viridiplantae</taxon>
        <taxon>Streptophyta</taxon>
        <taxon>Embryophyta</taxon>
        <taxon>Tracheophyta</taxon>
        <taxon>Spermatophyta</taxon>
        <taxon>Magnoliopsida</taxon>
        <taxon>eudicotyledons</taxon>
        <taxon>Gunneridae</taxon>
        <taxon>Pentapetalae</taxon>
        <taxon>asterids</taxon>
        <taxon>Ericales</taxon>
        <taxon>Theaceae</taxon>
        <taxon>Camellia</taxon>
    </lineage>
</organism>
<sequence length="123" mass="13624">MEHPDGTLASVAQCIEQLGQNSSSVQEQEGRAWFWKPPHQLPLSKPFEGNKSGHPYLGEPGFRSSYSLTGGMDPSDNSRKQKPASIERCQICEIDYETVEGLGVHSQTRDHQKAAMNIVLSIK</sequence>
<evidence type="ECO:0000313" key="2">
    <source>
        <dbReference type="Proteomes" id="UP001060215"/>
    </source>
</evidence>
<evidence type="ECO:0000313" key="1">
    <source>
        <dbReference type="EMBL" id="KAI8019619.1"/>
    </source>
</evidence>
<dbReference type="EMBL" id="CM045759">
    <property type="protein sequence ID" value="KAI8019619.1"/>
    <property type="molecule type" value="Genomic_DNA"/>
</dbReference>
<accession>A0ACC0I1U9</accession>
<keyword evidence="2" id="KW-1185">Reference proteome</keyword>
<proteinExistence type="predicted"/>
<name>A0ACC0I1U9_9ERIC</name>
<reference evidence="1 2" key="1">
    <citation type="journal article" date="2022" name="Plant J.">
        <title>Chromosome-level genome of Camellia lanceoleosa provides a valuable resource for understanding genome evolution and self-incompatibility.</title>
        <authorList>
            <person name="Gong W."/>
            <person name="Xiao S."/>
            <person name="Wang L."/>
            <person name="Liao Z."/>
            <person name="Chang Y."/>
            <person name="Mo W."/>
            <person name="Hu G."/>
            <person name="Li W."/>
            <person name="Zhao G."/>
            <person name="Zhu H."/>
            <person name="Hu X."/>
            <person name="Ji K."/>
            <person name="Xiang X."/>
            <person name="Song Q."/>
            <person name="Yuan D."/>
            <person name="Jin S."/>
            <person name="Zhang L."/>
        </authorList>
    </citation>
    <scope>NUCLEOTIDE SEQUENCE [LARGE SCALE GENOMIC DNA]</scope>
    <source>
        <strain evidence="1">SQ_2022a</strain>
    </source>
</reference>
<protein>
    <submittedName>
        <fullName evidence="1">Protein CELLULOSE SYNTHASE INTERACTIVE 1</fullName>
    </submittedName>
</protein>
<comment type="caution">
    <text evidence="1">The sequence shown here is derived from an EMBL/GenBank/DDBJ whole genome shotgun (WGS) entry which is preliminary data.</text>
</comment>
<dbReference type="Proteomes" id="UP001060215">
    <property type="component" value="Chromosome 2"/>
</dbReference>
<gene>
    <name evidence="1" type="ORF">LOK49_LG04G00323</name>
</gene>